<dbReference type="InterPro" id="IPR004360">
    <property type="entry name" value="Glyas_Fos-R_dOase_dom"/>
</dbReference>
<reference evidence="3 4" key="1">
    <citation type="submission" date="2013-08" db="EMBL/GenBank/DDBJ databases">
        <authorList>
            <person name="Weinstock G."/>
            <person name="Sodergren E."/>
            <person name="Wylie T."/>
            <person name="Fulton L."/>
            <person name="Fulton R."/>
            <person name="Fronick C."/>
            <person name="O'Laughlin M."/>
            <person name="Godfrey J."/>
            <person name="Miner T."/>
            <person name="Herter B."/>
            <person name="Appelbaum E."/>
            <person name="Cordes M."/>
            <person name="Lek S."/>
            <person name="Wollam A."/>
            <person name="Pepin K.H."/>
            <person name="Palsikar V.B."/>
            <person name="Mitreva M."/>
            <person name="Wilson R.K."/>
        </authorList>
    </citation>
    <scope>NUCLEOTIDE SEQUENCE [LARGE SCALE GENOMIC DNA]</scope>
    <source>
        <strain evidence="3 4">ATCC 12856</strain>
    </source>
</reference>
<keyword evidence="4" id="KW-1185">Reference proteome</keyword>
<dbReference type="HOGENOM" id="CLU_046006_18_4_9"/>
<name>U1WFU3_ANEAE</name>
<evidence type="ECO:0000313" key="4">
    <source>
        <dbReference type="Proteomes" id="UP000016511"/>
    </source>
</evidence>
<dbReference type="InterPro" id="IPR029068">
    <property type="entry name" value="Glyas_Bleomycin-R_OHBP_Dase"/>
</dbReference>
<evidence type="ECO:0000256" key="1">
    <source>
        <dbReference type="ARBA" id="ARBA00022723"/>
    </source>
</evidence>
<dbReference type="STRING" id="649747.HMPREF0083_04509"/>
<dbReference type="CDD" id="cd07264">
    <property type="entry name" value="VOC_like"/>
    <property type="match status" value="1"/>
</dbReference>
<dbReference type="PANTHER" id="PTHR43048:SF4">
    <property type="entry name" value="RING-CLEAVING DIOXYGENASE-RELATED"/>
    <property type="match status" value="1"/>
</dbReference>
<dbReference type="PROSITE" id="PS51819">
    <property type="entry name" value="VOC"/>
    <property type="match status" value="1"/>
</dbReference>
<dbReference type="PANTHER" id="PTHR43048">
    <property type="entry name" value="METHYLMALONYL-COA EPIMERASE"/>
    <property type="match status" value="1"/>
</dbReference>
<evidence type="ECO:0000259" key="2">
    <source>
        <dbReference type="PROSITE" id="PS51819"/>
    </source>
</evidence>
<protein>
    <submittedName>
        <fullName evidence="3">Glyoxalase family protein</fullName>
    </submittedName>
</protein>
<dbReference type="GO" id="GO:0046491">
    <property type="term" value="P:L-methylmalonyl-CoA metabolic process"/>
    <property type="evidence" value="ECO:0007669"/>
    <property type="project" value="TreeGrafter"/>
</dbReference>
<dbReference type="SUPFAM" id="SSF54593">
    <property type="entry name" value="Glyoxalase/Bleomycin resistance protein/Dihydroxybiphenyl dioxygenase"/>
    <property type="match status" value="1"/>
</dbReference>
<dbReference type="PATRIC" id="fig|649747.3.peg.4074"/>
<keyword evidence="1" id="KW-0479">Metal-binding</keyword>
<dbReference type="eggNOG" id="COG0346">
    <property type="taxonomic scope" value="Bacteria"/>
</dbReference>
<dbReference type="AlphaFoldDB" id="U1WFU3"/>
<proteinExistence type="predicted"/>
<sequence>MIELKLLQIRLLVNDFKKSAKFYKDLLELPISWYEEEMEYALFNNGETKIELLSRKVMAEVVGEGNKSLEGESQSRFLLQFEVGDVDKTYDRFRENGIKFINKPYDRKEWQARVAHFRDPDGNLIEIYKML</sequence>
<feature type="domain" description="VOC" evidence="2">
    <location>
        <begin position="5"/>
        <end position="130"/>
    </location>
</feature>
<accession>U1WFU3</accession>
<organism evidence="3 4">
    <name type="scientific">Aneurinibacillus aneurinilyticus ATCC 12856</name>
    <dbReference type="NCBI Taxonomy" id="649747"/>
    <lineage>
        <taxon>Bacteria</taxon>
        <taxon>Bacillati</taxon>
        <taxon>Bacillota</taxon>
        <taxon>Bacilli</taxon>
        <taxon>Bacillales</taxon>
        <taxon>Paenibacillaceae</taxon>
        <taxon>Aneurinibacillus group</taxon>
        <taxon>Aneurinibacillus</taxon>
    </lineage>
</organism>
<dbReference type="Pfam" id="PF00903">
    <property type="entry name" value="Glyoxalase"/>
    <property type="match status" value="1"/>
</dbReference>
<gene>
    <name evidence="3" type="ORF">HMPREF0083_04509</name>
</gene>
<dbReference type="InterPro" id="IPR051785">
    <property type="entry name" value="MMCE/EMCE_epimerase"/>
</dbReference>
<evidence type="ECO:0000313" key="3">
    <source>
        <dbReference type="EMBL" id="ERI07424.1"/>
    </source>
</evidence>
<dbReference type="GO" id="GO:0004493">
    <property type="term" value="F:methylmalonyl-CoA epimerase activity"/>
    <property type="evidence" value="ECO:0007669"/>
    <property type="project" value="TreeGrafter"/>
</dbReference>
<dbReference type="InterPro" id="IPR037523">
    <property type="entry name" value="VOC_core"/>
</dbReference>
<dbReference type="Proteomes" id="UP000016511">
    <property type="component" value="Unassembled WGS sequence"/>
</dbReference>
<dbReference type="EMBL" id="AWSJ01000277">
    <property type="protein sequence ID" value="ERI07424.1"/>
    <property type="molecule type" value="Genomic_DNA"/>
</dbReference>
<dbReference type="GO" id="GO:0046872">
    <property type="term" value="F:metal ion binding"/>
    <property type="evidence" value="ECO:0007669"/>
    <property type="project" value="UniProtKB-KW"/>
</dbReference>
<comment type="caution">
    <text evidence="3">The sequence shown here is derived from an EMBL/GenBank/DDBJ whole genome shotgun (WGS) entry which is preliminary data.</text>
</comment>
<dbReference type="Gene3D" id="3.10.180.10">
    <property type="entry name" value="2,3-Dihydroxybiphenyl 1,2-Dioxygenase, domain 1"/>
    <property type="match status" value="1"/>
</dbReference>